<accession>A0ABS5CYJ6</accession>
<dbReference type="EMBL" id="JACAOD020000009">
    <property type="protein sequence ID" value="MBP5836049.1"/>
    <property type="molecule type" value="Genomic_DNA"/>
</dbReference>
<keyword evidence="2" id="KW-0812">Transmembrane</keyword>
<name>A0ABS5CYJ6_9MOLU</name>
<feature type="transmembrane region" description="Helical" evidence="2">
    <location>
        <begin position="115"/>
        <end position="134"/>
    </location>
</feature>
<feature type="region of interest" description="Disordered" evidence="1">
    <location>
        <begin position="269"/>
        <end position="322"/>
    </location>
</feature>
<proteinExistence type="predicted"/>
<keyword evidence="2" id="KW-0472">Membrane</keyword>
<protein>
    <submittedName>
        <fullName evidence="3">Uncharacterized protein</fullName>
    </submittedName>
</protein>
<evidence type="ECO:0000313" key="3">
    <source>
        <dbReference type="EMBL" id="MBP5836049.1"/>
    </source>
</evidence>
<gene>
    <name evidence="3" type="ORF">CHTY_002290</name>
</gene>
<keyword evidence="4" id="KW-1185">Reference proteome</keyword>
<feature type="transmembrane region" description="Helical" evidence="2">
    <location>
        <begin position="221"/>
        <end position="242"/>
    </location>
</feature>
<feature type="transmembrane region" description="Helical" evidence="2">
    <location>
        <begin position="45"/>
        <end position="69"/>
    </location>
</feature>
<sequence length="390" mass="45205">MSKPSNNKLNFDSIIKTLFFVGTFIVSFVTAVIIFVAAMNDNNTALPLFFSHPTITNVLIIIVFFMNIANYKDNKVYYWFILTALISSCITLILSAGKMSQDIELLMDRKDIANYFFRLHQIILPMLYLIFYIFLDKHSLSKKRSLLFIFVYPLIYVIAVQILSNLKGAKGVQVDLSFFASHESILFNVLKIGFLFLPLTPSVLGVTYLKQEVSNKPKLKTSFLAVGSFLIFLALSGFWYPFPFDPSTFKSFNNKVFAERTAKRYNVDIKLNGDSQKPSTYNNSSSSTPQRDSNSNNSVNNSNNSSSSLHSTTQRNPYAKPNKIFNNSYLNREVDSQEYNYIYNNWDLLYANNFKYNYDQKQYVLNYDERNLKFYRERISWYNPRSTNIK</sequence>
<evidence type="ECO:0000256" key="2">
    <source>
        <dbReference type="SAM" id="Phobius"/>
    </source>
</evidence>
<feature type="transmembrane region" description="Helical" evidence="2">
    <location>
        <begin position="184"/>
        <end position="209"/>
    </location>
</feature>
<feature type="transmembrane region" description="Helical" evidence="2">
    <location>
        <begin position="76"/>
        <end position="95"/>
    </location>
</feature>
<evidence type="ECO:0000256" key="1">
    <source>
        <dbReference type="SAM" id="MobiDB-lite"/>
    </source>
</evidence>
<dbReference type="Proteomes" id="UP001195571">
    <property type="component" value="Unassembled WGS sequence"/>
</dbReference>
<reference evidence="3" key="1">
    <citation type="submission" date="2021-04" db="EMBL/GenBank/DDBJ databases">
        <title>Genomic features of Candidatus Phytoplasma meliae isolate ChTYXIII (1SrXIII-G).</title>
        <authorList>
            <person name="Fernandez F.D."/>
            <person name="Conci L.R."/>
        </authorList>
    </citation>
    <scope>NUCLEOTIDE SEQUENCE [LARGE SCALE GENOMIC DNA]</scope>
    <source>
        <strain evidence="3">ChTYXIII-Mo</strain>
    </source>
</reference>
<feature type="compositionally biased region" description="Low complexity" evidence="1">
    <location>
        <begin position="275"/>
        <end position="308"/>
    </location>
</feature>
<dbReference type="RefSeq" id="WP_203552313.1">
    <property type="nucleotide sequence ID" value="NZ_JACAOD020000009.1"/>
</dbReference>
<keyword evidence="2" id="KW-1133">Transmembrane helix</keyword>
<evidence type="ECO:0000313" key="4">
    <source>
        <dbReference type="Proteomes" id="UP001195571"/>
    </source>
</evidence>
<feature type="transmembrane region" description="Helical" evidence="2">
    <location>
        <begin position="146"/>
        <end position="164"/>
    </location>
</feature>
<feature type="transmembrane region" description="Helical" evidence="2">
    <location>
        <begin position="18"/>
        <end position="39"/>
    </location>
</feature>
<organism evidence="3 4">
    <name type="scientific">Candidatus Phytoplasma meliae</name>
    <dbReference type="NCBI Taxonomy" id="1848402"/>
    <lineage>
        <taxon>Bacteria</taxon>
        <taxon>Bacillati</taxon>
        <taxon>Mycoplasmatota</taxon>
        <taxon>Mollicutes</taxon>
        <taxon>Acholeplasmatales</taxon>
        <taxon>Acholeplasmataceae</taxon>
        <taxon>Candidatus Phytoplasma</taxon>
        <taxon>16SrXIII (Mexican periwinkle virescence group)</taxon>
    </lineage>
</organism>
<comment type="caution">
    <text evidence="3">The sequence shown here is derived from an EMBL/GenBank/DDBJ whole genome shotgun (WGS) entry which is preliminary data.</text>
</comment>